<dbReference type="HOGENOM" id="CLU_982581_0_0_6"/>
<dbReference type="KEGG" id="enc:ECL_01077"/>
<protein>
    <submittedName>
        <fullName evidence="1">Uncharacterized protein</fullName>
    </submittedName>
</protein>
<dbReference type="eggNOG" id="ENOG502ZEYP">
    <property type="taxonomic scope" value="Bacteria"/>
</dbReference>
<name>A0A0H3CJA5_ENTCC</name>
<dbReference type="OrthoDB" id="6580368at2"/>
<evidence type="ECO:0000313" key="1">
    <source>
        <dbReference type="EMBL" id="ADF60638.1"/>
    </source>
</evidence>
<keyword evidence="2" id="KW-1185">Reference proteome</keyword>
<dbReference type="AlphaFoldDB" id="A0A0H3CJA5"/>
<dbReference type="STRING" id="716541.ECL_01077"/>
<dbReference type="EnsemblBacteria" id="ADF60638">
    <property type="protein sequence ID" value="ADF60638"/>
    <property type="gene ID" value="ECL_01077"/>
</dbReference>
<dbReference type="PATRIC" id="fig|716541.4.peg.1332"/>
<reference evidence="1 2" key="1">
    <citation type="journal article" date="2010" name="J. Bacteriol.">
        <title>Complete genome sequence of Enterobacter cloacae subsp. cloacae type strain ATCC 13047.</title>
        <authorList>
            <person name="Ren Y."/>
            <person name="Ren Y."/>
            <person name="Zhou Z."/>
            <person name="Guo X."/>
            <person name="Li Y."/>
            <person name="Feng L."/>
            <person name="Wang L."/>
        </authorList>
    </citation>
    <scope>NUCLEOTIDE SEQUENCE [LARGE SCALE GENOMIC DNA]</scope>
    <source>
        <strain evidence="2">ATCC 13047 / DSM 30054 / NBRC 13535 / NCTC 10005 / WDCM 00083 / NCDC 279-56</strain>
    </source>
</reference>
<sequence length="283" mass="32185">MKTIPSLDYYRVSRAAKLIGCDVGDLIHWGAVDKIKLCVMLDMANSIFHSSVDVKKINNDLRDLPNHTEEFKELTRNSFIYNDDSIYTEGIEFFFKDDLFSFGSDDEDSLNIAYGHASGLWELEQRVLIKMEMNNFYDDGLIVLPSGEMSFEGFFCCLLPDSQGCRITLNDLWITREHVERILSNDIANKIIHKPHESVGIKSVKLSKVVSERHAKKREVVLVAAIFCKEKYPNECSGSIRSWANCIEKRATELLYINGEPPLSIDRIERILGKAIAGKLIAN</sequence>
<proteinExistence type="predicted"/>
<dbReference type="Proteomes" id="UP000002363">
    <property type="component" value="Chromosome"/>
</dbReference>
<accession>A0A0H3CJA5</accession>
<dbReference type="EMBL" id="CP001918">
    <property type="protein sequence ID" value="ADF60638.1"/>
    <property type="molecule type" value="Genomic_DNA"/>
</dbReference>
<dbReference type="RefSeq" id="WP_013095748.1">
    <property type="nucleotide sequence ID" value="NC_014121.1"/>
</dbReference>
<gene>
    <name evidence="1" type="ordered locus">ECL_01077</name>
</gene>
<evidence type="ECO:0000313" key="2">
    <source>
        <dbReference type="Proteomes" id="UP000002363"/>
    </source>
</evidence>
<organism evidence="1 2">
    <name type="scientific">Enterobacter cloacae subsp. cloacae (strain ATCC 13047 / DSM 30054 / NBRC 13535 / NCTC 10005 / WDCM 00083 / NCDC 279-56)</name>
    <dbReference type="NCBI Taxonomy" id="716541"/>
    <lineage>
        <taxon>Bacteria</taxon>
        <taxon>Pseudomonadati</taxon>
        <taxon>Pseudomonadota</taxon>
        <taxon>Gammaproteobacteria</taxon>
        <taxon>Enterobacterales</taxon>
        <taxon>Enterobacteriaceae</taxon>
        <taxon>Enterobacter</taxon>
        <taxon>Enterobacter cloacae complex</taxon>
    </lineage>
</organism>